<keyword evidence="11 18" id="KW-0812">Transmembrane</keyword>
<evidence type="ECO:0000256" key="16">
    <source>
        <dbReference type="ARBA" id="ARBA00023209"/>
    </source>
</evidence>
<keyword evidence="17" id="KW-1208">Phospholipid metabolism</keyword>
<dbReference type="RefSeq" id="WP_173199402.1">
    <property type="nucleotide sequence ID" value="NZ_JABFCX010000003.1"/>
</dbReference>
<dbReference type="UniPathway" id="UPA00557">
    <property type="reaction ID" value="UER00614"/>
</dbReference>
<feature type="transmembrane region" description="Helical" evidence="19">
    <location>
        <begin position="113"/>
        <end position="131"/>
    </location>
</feature>
<dbReference type="EC" id="2.7.7.41" evidence="6 18"/>
<dbReference type="PANTHER" id="PTHR46382:SF1">
    <property type="entry name" value="PHOSPHATIDATE CYTIDYLYLTRANSFERASE"/>
    <property type="match status" value="1"/>
</dbReference>
<dbReference type="Proteomes" id="UP000536835">
    <property type="component" value="Unassembled WGS sequence"/>
</dbReference>
<dbReference type="InterPro" id="IPR000374">
    <property type="entry name" value="PC_trans"/>
</dbReference>
<evidence type="ECO:0000256" key="6">
    <source>
        <dbReference type="ARBA" id="ARBA00012487"/>
    </source>
</evidence>
<evidence type="ECO:0000256" key="11">
    <source>
        <dbReference type="ARBA" id="ARBA00022692"/>
    </source>
</evidence>
<keyword evidence="13 19" id="KW-1133">Transmembrane helix</keyword>
<gene>
    <name evidence="20" type="ORF">HK107_10225</name>
</gene>
<evidence type="ECO:0000256" key="7">
    <source>
        <dbReference type="ARBA" id="ARBA00019373"/>
    </source>
</evidence>
<comment type="caution">
    <text evidence="20">The sequence shown here is derived from an EMBL/GenBank/DDBJ whole genome shotgun (WGS) entry which is preliminary data.</text>
</comment>
<comment type="similarity">
    <text evidence="5 18">Belongs to the CDS family.</text>
</comment>
<keyword evidence="10 18" id="KW-0808">Transferase</keyword>
<keyword evidence="14" id="KW-0443">Lipid metabolism</keyword>
<evidence type="ECO:0000256" key="8">
    <source>
        <dbReference type="ARBA" id="ARBA00022475"/>
    </source>
</evidence>
<evidence type="ECO:0000256" key="2">
    <source>
        <dbReference type="ARBA" id="ARBA00004651"/>
    </source>
</evidence>
<dbReference type="GO" id="GO:0016024">
    <property type="term" value="P:CDP-diacylglycerol biosynthetic process"/>
    <property type="evidence" value="ECO:0007669"/>
    <property type="project" value="UniProtKB-UniPathway"/>
</dbReference>
<evidence type="ECO:0000256" key="4">
    <source>
        <dbReference type="ARBA" id="ARBA00005189"/>
    </source>
</evidence>
<evidence type="ECO:0000256" key="12">
    <source>
        <dbReference type="ARBA" id="ARBA00022695"/>
    </source>
</evidence>
<comment type="catalytic activity">
    <reaction evidence="1 18">
        <text>a 1,2-diacyl-sn-glycero-3-phosphate + CTP + H(+) = a CDP-1,2-diacyl-sn-glycerol + diphosphate</text>
        <dbReference type="Rhea" id="RHEA:16229"/>
        <dbReference type="ChEBI" id="CHEBI:15378"/>
        <dbReference type="ChEBI" id="CHEBI:33019"/>
        <dbReference type="ChEBI" id="CHEBI:37563"/>
        <dbReference type="ChEBI" id="CHEBI:58332"/>
        <dbReference type="ChEBI" id="CHEBI:58608"/>
        <dbReference type="EC" id="2.7.7.41"/>
    </reaction>
</comment>
<evidence type="ECO:0000256" key="1">
    <source>
        <dbReference type="ARBA" id="ARBA00001698"/>
    </source>
</evidence>
<dbReference type="GO" id="GO:0004605">
    <property type="term" value="F:phosphatidate cytidylyltransferase activity"/>
    <property type="evidence" value="ECO:0007669"/>
    <property type="project" value="UniProtKB-EC"/>
</dbReference>
<dbReference type="EMBL" id="JABFCX010000003">
    <property type="protein sequence ID" value="NNU16697.1"/>
    <property type="molecule type" value="Genomic_DNA"/>
</dbReference>
<dbReference type="Pfam" id="PF01148">
    <property type="entry name" value="CTP_transf_1"/>
    <property type="match status" value="1"/>
</dbReference>
<evidence type="ECO:0000256" key="18">
    <source>
        <dbReference type="RuleBase" id="RU003938"/>
    </source>
</evidence>
<feature type="transmembrane region" description="Helical" evidence="19">
    <location>
        <begin position="178"/>
        <end position="199"/>
    </location>
</feature>
<feature type="transmembrane region" description="Helical" evidence="19">
    <location>
        <begin position="38"/>
        <end position="55"/>
    </location>
</feature>
<evidence type="ECO:0000256" key="17">
    <source>
        <dbReference type="ARBA" id="ARBA00023264"/>
    </source>
</evidence>
<keyword evidence="21" id="KW-1185">Reference proteome</keyword>
<dbReference type="GO" id="GO:0005886">
    <property type="term" value="C:plasma membrane"/>
    <property type="evidence" value="ECO:0007669"/>
    <property type="project" value="UniProtKB-SubCell"/>
</dbReference>
<keyword evidence="12 18" id="KW-0548">Nucleotidyltransferase</keyword>
<evidence type="ECO:0000256" key="19">
    <source>
        <dbReference type="SAM" id="Phobius"/>
    </source>
</evidence>
<feature type="transmembrane region" description="Helical" evidence="19">
    <location>
        <begin position="12"/>
        <end position="32"/>
    </location>
</feature>
<feature type="transmembrane region" description="Helical" evidence="19">
    <location>
        <begin position="206"/>
        <end position="224"/>
    </location>
</feature>
<reference evidence="20 21" key="1">
    <citation type="submission" date="2020-05" db="EMBL/GenBank/DDBJ databases">
        <title>Parvularcula mediterraneae sp. nov., isolated from polypropylene straw from shallow seawater of the seashore of Laganas in Zakynthos island, Greece.</title>
        <authorList>
            <person name="Szabo I."/>
            <person name="Al-Omari J."/>
            <person name="Rado J."/>
            <person name="Szerdahelyi G.S."/>
        </authorList>
    </citation>
    <scope>NUCLEOTIDE SEQUENCE [LARGE SCALE GENOMIC DNA]</scope>
    <source>
        <strain evidence="20 21">ZS-1/3</strain>
    </source>
</reference>
<comment type="subcellular location">
    <subcellularLocation>
        <location evidence="2">Cell membrane</location>
        <topology evidence="2">Multi-pass membrane protein</topology>
    </subcellularLocation>
</comment>
<evidence type="ECO:0000256" key="14">
    <source>
        <dbReference type="ARBA" id="ARBA00023098"/>
    </source>
</evidence>
<keyword evidence="16" id="KW-0594">Phospholipid biosynthesis</keyword>
<evidence type="ECO:0000256" key="5">
    <source>
        <dbReference type="ARBA" id="ARBA00010185"/>
    </source>
</evidence>
<comment type="pathway">
    <text evidence="4">Lipid metabolism.</text>
</comment>
<proteinExistence type="inferred from homology"/>
<feature type="transmembrane region" description="Helical" evidence="19">
    <location>
        <begin position="253"/>
        <end position="271"/>
    </location>
</feature>
<keyword evidence="15 19" id="KW-0472">Membrane</keyword>
<dbReference type="AlphaFoldDB" id="A0A7Y3RM88"/>
<sequence length="272" mass="28320">MTGSEARDPEGASLLPRIATALLLIPLALGSALAGGRVYASVIAAMTIFLIFEWTRMVDGAELRRGFYTLSATAALSCFFAAGGQPMLALWIALGGGAVATVLEWPKPNPQSWPMVGAVYIIVPAVAALWVNRDAVAGEMLTVLLFLCVWATDSGALLVGRTVGGPKLVPRISPRKTWAGAIGGVIASVLTAWAFGWLFRFDAADPLLALGLILGIATVLGDIAESALKRRYGMKDSGGAFPGHGGVLDRLDGFLFAVLALAGTLLLLQSVS</sequence>
<evidence type="ECO:0000256" key="10">
    <source>
        <dbReference type="ARBA" id="ARBA00022679"/>
    </source>
</evidence>
<dbReference type="PANTHER" id="PTHR46382">
    <property type="entry name" value="PHOSPHATIDATE CYTIDYLYLTRANSFERASE"/>
    <property type="match status" value="1"/>
</dbReference>
<feature type="transmembrane region" description="Helical" evidence="19">
    <location>
        <begin position="143"/>
        <end position="163"/>
    </location>
</feature>
<organism evidence="20 21">
    <name type="scientific">Parvularcula mediterranea</name>
    <dbReference type="NCBI Taxonomy" id="2732508"/>
    <lineage>
        <taxon>Bacteria</taxon>
        <taxon>Pseudomonadati</taxon>
        <taxon>Pseudomonadota</taxon>
        <taxon>Alphaproteobacteria</taxon>
        <taxon>Parvularculales</taxon>
        <taxon>Parvularculaceae</taxon>
        <taxon>Parvularcula</taxon>
    </lineage>
</organism>
<evidence type="ECO:0000256" key="9">
    <source>
        <dbReference type="ARBA" id="ARBA00022516"/>
    </source>
</evidence>
<feature type="transmembrane region" description="Helical" evidence="19">
    <location>
        <begin position="67"/>
        <end position="93"/>
    </location>
</feature>
<evidence type="ECO:0000256" key="3">
    <source>
        <dbReference type="ARBA" id="ARBA00005119"/>
    </source>
</evidence>
<evidence type="ECO:0000313" key="21">
    <source>
        <dbReference type="Proteomes" id="UP000536835"/>
    </source>
</evidence>
<evidence type="ECO:0000256" key="13">
    <source>
        <dbReference type="ARBA" id="ARBA00022989"/>
    </source>
</evidence>
<evidence type="ECO:0000313" key="20">
    <source>
        <dbReference type="EMBL" id="NNU16697.1"/>
    </source>
</evidence>
<comment type="pathway">
    <text evidence="3 18">Phospholipid metabolism; CDP-diacylglycerol biosynthesis; CDP-diacylglycerol from sn-glycerol 3-phosphate: step 3/3.</text>
</comment>
<accession>A0A7Y3RM88</accession>
<protein>
    <recommendedName>
        <fullName evidence="7 18">Phosphatidate cytidylyltransferase</fullName>
        <ecNumber evidence="6 18">2.7.7.41</ecNumber>
    </recommendedName>
</protein>
<keyword evidence="9" id="KW-0444">Lipid biosynthesis</keyword>
<name>A0A7Y3RM88_9PROT</name>
<dbReference type="PROSITE" id="PS01315">
    <property type="entry name" value="CDS"/>
    <property type="match status" value="1"/>
</dbReference>
<keyword evidence="8" id="KW-1003">Cell membrane</keyword>
<evidence type="ECO:0000256" key="15">
    <source>
        <dbReference type="ARBA" id="ARBA00023136"/>
    </source>
</evidence>